<dbReference type="Gene3D" id="3.90.1150.10">
    <property type="entry name" value="Aspartate Aminotransferase, domain 1"/>
    <property type="match status" value="1"/>
</dbReference>
<proteinExistence type="predicted"/>
<evidence type="ECO:0000259" key="5">
    <source>
        <dbReference type="Pfam" id="PF00155"/>
    </source>
</evidence>
<dbReference type="CDD" id="cd00609">
    <property type="entry name" value="AAT_like"/>
    <property type="match status" value="1"/>
</dbReference>
<evidence type="ECO:0000256" key="1">
    <source>
        <dbReference type="ARBA" id="ARBA00001933"/>
    </source>
</evidence>
<dbReference type="Pfam" id="PF00155">
    <property type="entry name" value="Aminotran_1_2"/>
    <property type="match status" value="1"/>
</dbReference>
<evidence type="ECO:0000256" key="3">
    <source>
        <dbReference type="ARBA" id="ARBA00022679"/>
    </source>
</evidence>
<organism evidence="6 7">
    <name type="scientific">Candidatus Roizmanbacteria bacterium RIFCSPHIGHO2_01_FULL_39_24</name>
    <dbReference type="NCBI Taxonomy" id="1802032"/>
    <lineage>
        <taxon>Bacteria</taxon>
        <taxon>Candidatus Roizmaniibacteriota</taxon>
    </lineage>
</organism>
<accession>A0A1F7GJR5</accession>
<name>A0A1F7GJR5_9BACT</name>
<comment type="caution">
    <text evidence="6">The sequence shown here is derived from an EMBL/GenBank/DDBJ whole genome shotgun (WGS) entry which is preliminary data.</text>
</comment>
<dbReference type="InterPro" id="IPR015421">
    <property type="entry name" value="PyrdxlP-dep_Trfase_major"/>
</dbReference>
<dbReference type="GO" id="GO:0030170">
    <property type="term" value="F:pyridoxal phosphate binding"/>
    <property type="evidence" value="ECO:0007669"/>
    <property type="project" value="InterPro"/>
</dbReference>
<dbReference type="Gene3D" id="3.40.640.10">
    <property type="entry name" value="Type I PLP-dependent aspartate aminotransferase-like (Major domain)"/>
    <property type="match status" value="1"/>
</dbReference>
<evidence type="ECO:0000313" key="6">
    <source>
        <dbReference type="EMBL" id="OGK19163.1"/>
    </source>
</evidence>
<sequence>MHPYAAPIEGRAGKDYLFLDFNERTIPPHPLILEEIKKYVSEGRLQMYPEYGNLNEVLADYVGVGANEVIPTVGGDQGIDIIMRAFVKDGDKVIIPSPTFAMFNQSANIQGADIISPRYKGDKFEFPFEEVLQEIRSRVKLVILCKPNNPTGTPITRTQAKTIVEKAASLNIAVLADEAYHEFAPDLTIIDLIDKYPNLFIIRTFAKTLGIPSLRAGLIVSQKQNIEELVKIRGPYDVNMVAVAAMKALRHPEVARDIKKYAREVMTVSKPMVEKFYKTNGIKFSRSVVGFHLLKVPGLYEFMKTKGIMIRPRSDPPGTVRASIGTKKDTERYLEAFSEFLKLKNDF</sequence>
<protein>
    <recommendedName>
        <fullName evidence="5">Aminotransferase class I/classII large domain-containing protein</fullName>
    </recommendedName>
</protein>
<reference evidence="6 7" key="1">
    <citation type="journal article" date="2016" name="Nat. Commun.">
        <title>Thousands of microbial genomes shed light on interconnected biogeochemical processes in an aquifer system.</title>
        <authorList>
            <person name="Anantharaman K."/>
            <person name="Brown C.T."/>
            <person name="Hug L.A."/>
            <person name="Sharon I."/>
            <person name="Castelle C.J."/>
            <person name="Probst A.J."/>
            <person name="Thomas B.C."/>
            <person name="Singh A."/>
            <person name="Wilkins M.J."/>
            <person name="Karaoz U."/>
            <person name="Brodie E.L."/>
            <person name="Williams K.H."/>
            <person name="Hubbard S.S."/>
            <person name="Banfield J.F."/>
        </authorList>
    </citation>
    <scope>NUCLEOTIDE SEQUENCE [LARGE SCALE GENOMIC DNA]</scope>
</reference>
<dbReference type="Proteomes" id="UP000176850">
    <property type="component" value="Unassembled WGS sequence"/>
</dbReference>
<keyword evidence="2" id="KW-0032">Aminotransferase</keyword>
<evidence type="ECO:0000256" key="4">
    <source>
        <dbReference type="ARBA" id="ARBA00022898"/>
    </source>
</evidence>
<comment type="cofactor">
    <cofactor evidence="1">
        <name>pyridoxal 5'-phosphate</name>
        <dbReference type="ChEBI" id="CHEBI:597326"/>
    </cofactor>
</comment>
<dbReference type="InterPro" id="IPR015424">
    <property type="entry name" value="PyrdxlP-dep_Trfase"/>
</dbReference>
<gene>
    <name evidence="6" type="ORF">A2799_03190</name>
</gene>
<dbReference type="AlphaFoldDB" id="A0A1F7GJR5"/>
<keyword evidence="3" id="KW-0808">Transferase</keyword>
<keyword evidence="4" id="KW-0663">Pyridoxal phosphate</keyword>
<dbReference type="GO" id="GO:0008483">
    <property type="term" value="F:transaminase activity"/>
    <property type="evidence" value="ECO:0007669"/>
    <property type="project" value="UniProtKB-KW"/>
</dbReference>
<evidence type="ECO:0000313" key="7">
    <source>
        <dbReference type="Proteomes" id="UP000176850"/>
    </source>
</evidence>
<dbReference type="InterPro" id="IPR015422">
    <property type="entry name" value="PyrdxlP-dep_Trfase_small"/>
</dbReference>
<dbReference type="PANTHER" id="PTHR42885">
    <property type="entry name" value="HISTIDINOL-PHOSPHATE AMINOTRANSFERASE-RELATED"/>
    <property type="match status" value="1"/>
</dbReference>
<dbReference type="EMBL" id="MFZH01000017">
    <property type="protein sequence ID" value="OGK19163.1"/>
    <property type="molecule type" value="Genomic_DNA"/>
</dbReference>
<evidence type="ECO:0000256" key="2">
    <source>
        <dbReference type="ARBA" id="ARBA00022576"/>
    </source>
</evidence>
<dbReference type="InterPro" id="IPR004839">
    <property type="entry name" value="Aminotransferase_I/II_large"/>
</dbReference>
<dbReference type="PANTHER" id="PTHR42885:SF2">
    <property type="entry name" value="HISTIDINOL-PHOSPHATE AMINOTRANSFERASE"/>
    <property type="match status" value="1"/>
</dbReference>
<feature type="domain" description="Aminotransferase class I/classII large" evidence="5">
    <location>
        <begin position="30"/>
        <end position="336"/>
    </location>
</feature>
<dbReference type="SUPFAM" id="SSF53383">
    <property type="entry name" value="PLP-dependent transferases"/>
    <property type="match status" value="1"/>
</dbReference>